<dbReference type="Proteomes" id="UP000193335">
    <property type="component" value="Unassembled WGS sequence"/>
</dbReference>
<organism evidence="2 3">
    <name type="scientific">Bradyrhizobium japonicum</name>
    <dbReference type="NCBI Taxonomy" id="375"/>
    <lineage>
        <taxon>Bacteria</taxon>
        <taxon>Pseudomonadati</taxon>
        <taxon>Pseudomonadota</taxon>
        <taxon>Alphaproteobacteria</taxon>
        <taxon>Hyphomicrobiales</taxon>
        <taxon>Nitrobacteraceae</taxon>
        <taxon>Bradyrhizobium</taxon>
    </lineage>
</organism>
<dbReference type="AlphaFoldDB" id="A0A1Y2JP63"/>
<gene>
    <name evidence="2" type="ORF">BSZ19_20410</name>
</gene>
<evidence type="ECO:0000313" key="2">
    <source>
        <dbReference type="EMBL" id="OSJ31969.1"/>
    </source>
</evidence>
<feature type="compositionally biased region" description="Basic residues" evidence="1">
    <location>
        <begin position="1"/>
        <end position="13"/>
    </location>
</feature>
<evidence type="ECO:0000256" key="1">
    <source>
        <dbReference type="SAM" id="MobiDB-lite"/>
    </source>
</evidence>
<dbReference type="EMBL" id="NAFL01000252">
    <property type="protein sequence ID" value="OSJ31969.1"/>
    <property type="molecule type" value="Genomic_DNA"/>
</dbReference>
<sequence length="66" mass="7392">MKRQTMVPKKKRGPPATGKGTQIQVRLQPDDLTAVDAWRDKQGDSPTRPEAIRTLLRQALKTKPKG</sequence>
<feature type="region of interest" description="Disordered" evidence="1">
    <location>
        <begin position="1"/>
        <end position="31"/>
    </location>
</feature>
<reference evidence="2 3" key="1">
    <citation type="submission" date="2017-03" db="EMBL/GenBank/DDBJ databases">
        <title>Whole genome sequences of fourteen strains of Bradyrhizobium canariense and one strain of Bradyrhizobium japonicum isolated from Lupinus (Papilionoideae: Genisteae) species in Algeria.</title>
        <authorList>
            <person name="Crovadore J."/>
            <person name="Chekireb D."/>
            <person name="Brachmann A."/>
            <person name="Chablais R."/>
            <person name="Cochard B."/>
            <person name="Lefort F."/>
        </authorList>
    </citation>
    <scope>NUCLEOTIDE SEQUENCE [LARGE SCALE GENOMIC DNA]</scope>
    <source>
        <strain evidence="2 3">UBMA197</strain>
    </source>
</reference>
<accession>A0A1Y2JP63</accession>
<name>A0A1Y2JP63_BRAJP</name>
<proteinExistence type="predicted"/>
<protein>
    <recommendedName>
        <fullName evidence="4">Ribbon-helix-helix protein CopG domain-containing protein</fullName>
    </recommendedName>
</protein>
<comment type="caution">
    <text evidence="2">The sequence shown here is derived from an EMBL/GenBank/DDBJ whole genome shotgun (WGS) entry which is preliminary data.</text>
</comment>
<evidence type="ECO:0000313" key="3">
    <source>
        <dbReference type="Proteomes" id="UP000193335"/>
    </source>
</evidence>
<evidence type="ECO:0008006" key="4">
    <source>
        <dbReference type="Google" id="ProtNLM"/>
    </source>
</evidence>